<evidence type="ECO:0000313" key="1">
    <source>
        <dbReference type="EMBL" id="RND00832.1"/>
    </source>
</evidence>
<dbReference type="AlphaFoldDB" id="A0A3M8HEM5"/>
<dbReference type="InterPro" id="IPR023405">
    <property type="entry name" value="Topo_IA_core_domain"/>
</dbReference>
<gene>
    <name evidence="1" type="ORF">EC501_03930</name>
</gene>
<dbReference type="EMBL" id="RHLQ01000005">
    <property type="protein sequence ID" value="RND00832.1"/>
    <property type="molecule type" value="Genomic_DNA"/>
</dbReference>
<evidence type="ECO:0000313" key="2">
    <source>
        <dbReference type="Proteomes" id="UP000279909"/>
    </source>
</evidence>
<protein>
    <submittedName>
        <fullName evidence="1">Uncharacterized protein</fullName>
    </submittedName>
</protein>
<keyword evidence="2" id="KW-1185">Reference proteome</keyword>
<dbReference type="OrthoDB" id="9803554at2"/>
<proteinExistence type="predicted"/>
<dbReference type="SUPFAM" id="SSF56712">
    <property type="entry name" value="Prokaryotic type I DNA topoisomerase"/>
    <property type="match status" value="1"/>
</dbReference>
<sequence>MTKALLIAEKPSLMRDIQKVYKKLQLPFEIDFASFVGHVVELKEPHEYKPEWKKWDLNVLPMIPERYEFRVKKTAYKVYKEIEQLLKTNHYDFIINACDCALSL</sequence>
<reference evidence="1 2" key="1">
    <citation type="journal article" date="2014" name="Int. J. Syst. Evol. Microbiol.">
        <title>Lysinibacillus halotolerans sp. nov., isolated from saline-alkaline soil.</title>
        <authorList>
            <person name="Kong D."/>
            <person name="Wang Y."/>
            <person name="Zhao B."/>
            <person name="Li Y."/>
            <person name="Song J."/>
            <person name="Zhai Y."/>
            <person name="Zhang C."/>
            <person name="Wang H."/>
            <person name="Chen X."/>
            <person name="Zhao B."/>
            <person name="Ruan Z."/>
        </authorList>
    </citation>
    <scope>NUCLEOTIDE SEQUENCE [LARGE SCALE GENOMIC DNA]</scope>
    <source>
        <strain evidence="1 2">MCCC 1A12703</strain>
    </source>
</reference>
<dbReference type="RefSeq" id="WP_122970987.1">
    <property type="nucleotide sequence ID" value="NZ_RHLQ01000005.1"/>
</dbReference>
<dbReference type="Proteomes" id="UP000279909">
    <property type="component" value="Unassembled WGS sequence"/>
</dbReference>
<accession>A0A3M8HEM5</accession>
<dbReference type="Gene3D" id="3.40.50.140">
    <property type="match status" value="1"/>
</dbReference>
<name>A0A3M8HEM5_9BACI</name>
<organism evidence="1 2">
    <name type="scientific">Lysinibacillus halotolerans</name>
    <dbReference type="NCBI Taxonomy" id="1368476"/>
    <lineage>
        <taxon>Bacteria</taxon>
        <taxon>Bacillati</taxon>
        <taxon>Bacillota</taxon>
        <taxon>Bacilli</taxon>
        <taxon>Bacillales</taxon>
        <taxon>Bacillaceae</taxon>
        <taxon>Lysinibacillus</taxon>
    </lineage>
</organism>
<comment type="caution">
    <text evidence="1">The sequence shown here is derived from an EMBL/GenBank/DDBJ whole genome shotgun (WGS) entry which is preliminary data.</text>
</comment>